<dbReference type="Gene3D" id="1.25.40.10">
    <property type="entry name" value="Tetratricopeptide repeat domain"/>
    <property type="match status" value="1"/>
</dbReference>
<dbReference type="AlphaFoldDB" id="A0A7Y2H2M6"/>
<protein>
    <submittedName>
        <fullName evidence="6">Tetratricopeptide repeat protein</fullName>
    </submittedName>
</protein>
<dbReference type="PANTHER" id="PTHR45586">
    <property type="entry name" value="TPR REPEAT-CONTAINING PROTEIN PA4667"/>
    <property type="match status" value="1"/>
</dbReference>
<dbReference type="InterPro" id="IPR011990">
    <property type="entry name" value="TPR-like_helical_dom_sf"/>
</dbReference>
<organism evidence="6 7">
    <name type="scientific">Eiseniibacteriota bacterium</name>
    <dbReference type="NCBI Taxonomy" id="2212470"/>
    <lineage>
        <taxon>Bacteria</taxon>
        <taxon>Candidatus Eiseniibacteriota</taxon>
    </lineage>
</organism>
<dbReference type="PANTHER" id="PTHR45586:SF1">
    <property type="entry name" value="LIPOPOLYSACCHARIDE ASSEMBLY PROTEIN B"/>
    <property type="match status" value="1"/>
</dbReference>
<comment type="caution">
    <text evidence="6">The sequence shown here is derived from an EMBL/GenBank/DDBJ whole genome shotgun (WGS) entry which is preliminary data.</text>
</comment>
<dbReference type="Proteomes" id="UP000547674">
    <property type="component" value="Unassembled WGS sequence"/>
</dbReference>
<evidence type="ECO:0000313" key="7">
    <source>
        <dbReference type="Proteomes" id="UP000547674"/>
    </source>
</evidence>
<dbReference type="EMBL" id="JABDJR010000421">
    <property type="protein sequence ID" value="NNF07176.1"/>
    <property type="molecule type" value="Genomic_DNA"/>
</dbReference>
<dbReference type="Pfam" id="PF14559">
    <property type="entry name" value="TPR_19"/>
    <property type="match status" value="1"/>
</dbReference>
<name>A0A7Y2H2M6_UNCEI</name>
<evidence type="ECO:0000256" key="4">
    <source>
        <dbReference type="SAM" id="MobiDB-lite"/>
    </source>
</evidence>
<dbReference type="SUPFAM" id="SSF48452">
    <property type="entry name" value="TPR-like"/>
    <property type="match status" value="1"/>
</dbReference>
<gene>
    <name evidence="6" type="ORF">HKN21_10480</name>
</gene>
<reference evidence="6 7" key="1">
    <citation type="submission" date="2020-03" db="EMBL/GenBank/DDBJ databases">
        <title>Metabolic flexibility allows generalist bacteria to become dominant in a frequently disturbed ecosystem.</title>
        <authorList>
            <person name="Chen Y.-J."/>
            <person name="Leung P.M."/>
            <person name="Bay S.K."/>
            <person name="Hugenholtz P."/>
            <person name="Kessler A.J."/>
            <person name="Shelley G."/>
            <person name="Waite D.W."/>
            <person name="Cook P.L."/>
            <person name="Greening C."/>
        </authorList>
    </citation>
    <scope>NUCLEOTIDE SEQUENCE [LARGE SCALE GENOMIC DNA]</scope>
    <source>
        <strain evidence="6">SS_bin_28</strain>
    </source>
</reference>
<evidence type="ECO:0000256" key="5">
    <source>
        <dbReference type="SAM" id="Phobius"/>
    </source>
</evidence>
<evidence type="ECO:0000256" key="1">
    <source>
        <dbReference type="ARBA" id="ARBA00022737"/>
    </source>
</evidence>
<evidence type="ECO:0000313" key="6">
    <source>
        <dbReference type="EMBL" id="NNF07176.1"/>
    </source>
</evidence>
<dbReference type="Pfam" id="PF13414">
    <property type="entry name" value="TPR_11"/>
    <property type="match status" value="1"/>
</dbReference>
<keyword evidence="5" id="KW-0472">Membrane</keyword>
<feature type="region of interest" description="Disordered" evidence="4">
    <location>
        <begin position="353"/>
        <end position="378"/>
    </location>
</feature>
<feature type="repeat" description="TPR" evidence="3">
    <location>
        <begin position="286"/>
        <end position="319"/>
    </location>
</feature>
<keyword evidence="5" id="KW-0812">Transmembrane</keyword>
<evidence type="ECO:0000256" key="3">
    <source>
        <dbReference type="PROSITE-ProRule" id="PRU00339"/>
    </source>
</evidence>
<dbReference type="Pfam" id="PF13432">
    <property type="entry name" value="TPR_16"/>
    <property type="match status" value="1"/>
</dbReference>
<keyword evidence="1" id="KW-0677">Repeat</keyword>
<sequence>MTIDPTLLIAILALGLVFLLWGIWGWMRMRSGEQASPATAYTRGLSALISGRRKEALDCLKEAVQHDSENLDAYIRLGDLLRDGGEPNKALAVHKDLTVRSRLTPAERVRIMTSVTKDYLAASRFEEAGSSAERLKQLDKNNPFAYQALRHVAESLEDWPRAVQAMQDEARVTGRSDKKQHASYLCRVGGRVHATNADEAMSLYLEALKLDPNAVEAHLALGDIHLERGETKKAIEHWRSFALGAPERAFEVFERLERSYFELGQFGEVVTFYRELLHRSPREASAPALLALAEIHRRKGDFDEAENFVRDALDIDPGDFKAHRHWIKLALDREDPAEALSRLDRMLDATQDGKSKSLPVLEETALLQVPQDSSPENG</sequence>
<keyword evidence="2 3" id="KW-0802">TPR repeat</keyword>
<dbReference type="SMART" id="SM00028">
    <property type="entry name" value="TPR"/>
    <property type="match status" value="4"/>
</dbReference>
<dbReference type="InterPro" id="IPR051012">
    <property type="entry name" value="CellSynth/LPSAsmb/PSIAsmb"/>
</dbReference>
<evidence type="ECO:0000256" key="2">
    <source>
        <dbReference type="ARBA" id="ARBA00022803"/>
    </source>
</evidence>
<accession>A0A7Y2H2M6</accession>
<dbReference type="InterPro" id="IPR019734">
    <property type="entry name" value="TPR_rpt"/>
</dbReference>
<proteinExistence type="predicted"/>
<feature type="transmembrane region" description="Helical" evidence="5">
    <location>
        <begin position="6"/>
        <end position="27"/>
    </location>
</feature>
<dbReference type="PROSITE" id="PS50005">
    <property type="entry name" value="TPR"/>
    <property type="match status" value="1"/>
</dbReference>
<keyword evidence="5" id="KW-1133">Transmembrane helix</keyword>